<organism evidence="5 6">
    <name type="scientific">Nesterenkonia halotolerans</name>
    <dbReference type="NCBI Taxonomy" id="225325"/>
    <lineage>
        <taxon>Bacteria</taxon>
        <taxon>Bacillati</taxon>
        <taxon>Actinomycetota</taxon>
        <taxon>Actinomycetes</taxon>
        <taxon>Micrococcales</taxon>
        <taxon>Micrococcaceae</taxon>
        <taxon>Nesterenkonia</taxon>
    </lineage>
</organism>
<sequence>MPARRLPTLEDVAARAGVSRATASRAVNLDPRVRQESRVAVEAAVSELGYRPNRAARSLVNREADSIAVVVPEAEDRVFADPFFAAMLASITQRLADSPVQVLLAMGQPGDGREKIERYLRGGYTDGAIIVSHHRDDDLSDVLHETKLPAVYVGRPYAGDVGIPWVDVDNVSGAALAAEHLIAQGRRRLATIAGPQDMAAGADRLAGWSAALRAAGLDAGLVEYGDFSSSSGAVAMERLLETAPDLDAVFVASDLMAVAAMHEVQSRGIAVPEQIAIVGFDDTHAAQLTRPPLTTVINPVGELAGRAVDLLMEMMNGESVDPVVLQTELVRRTSG</sequence>
<evidence type="ECO:0000313" key="5">
    <source>
        <dbReference type="EMBL" id="MBE1514935.1"/>
    </source>
</evidence>
<dbReference type="CDD" id="cd01392">
    <property type="entry name" value="HTH_LacI"/>
    <property type="match status" value="1"/>
</dbReference>
<dbReference type="SMART" id="SM00354">
    <property type="entry name" value="HTH_LACI"/>
    <property type="match status" value="1"/>
</dbReference>
<accession>A0ABR9J7G9</accession>
<dbReference type="InterPro" id="IPR028082">
    <property type="entry name" value="Peripla_BP_I"/>
</dbReference>
<dbReference type="Pfam" id="PF00356">
    <property type="entry name" value="LacI"/>
    <property type="match status" value="1"/>
</dbReference>
<dbReference type="EMBL" id="JADBEE010000001">
    <property type="protein sequence ID" value="MBE1514935.1"/>
    <property type="molecule type" value="Genomic_DNA"/>
</dbReference>
<dbReference type="InterPro" id="IPR046335">
    <property type="entry name" value="LacI/GalR-like_sensor"/>
</dbReference>
<dbReference type="InterPro" id="IPR000843">
    <property type="entry name" value="HTH_LacI"/>
</dbReference>
<dbReference type="Gene3D" id="3.40.50.2300">
    <property type="match status" value="2"/>
</dbReference>
<evidence type="ECO:0000256" key="1">
    <source>
        <dbReference type="ARBA" id="ARBA00023015"/>
    </source>
</evidence>
<dbReference type="Pfam" id="PF13377">
    <property type="entry name" value="Peripla_BP_3"/>
    <property type="match status" value="1"/>
</dbReference>
<keyword evidence="6" id="KW-1185">Reference proteome</keyword>
<keyword evidence="2 5" id="KW-0238">DNA-binding</keyword>
<evidence type="ECO:0000259" key="4">
    <source>
        <dbReference type="PROSITE" id="PS50932"/>
    </source>
</evidence>
<dbReference type="Gene3D" id="1.10.260.40">
    <property type="entry name" value="lambda repressor-like DNA-binding domains"/>
    <property type="match status" value="1"/>
</dbReference>
<dbReference type="PANTHER" id="PTHR30146:SF109">
    <property type="entry name" value="HTH-TYPE TRANSCRIPTIONAL REGULATOR GALS"/>
    <property type="match status" value="1"/>
</dbReference>
<protein>
    <submittedName>
        <fullName evidence="5">DNA-binding LacI/PurR family transcriptional regulator</fullName>
    </submittedName>
</protein>
<name>A0ABR9J7G9_9MICC</name>
<dbReference type="SUPFAM" id="SSF53822">
    <property type="entry name" value="Periplasmic binding protein-like I"/>
    <property type="match status" value="1"/>
</dbReference>
<keyword evidence="1" id="KW-0805">Transcription regulation</keyword>
<evidence type="ECO:0000313" key="6">
    <source>
        <dbReference type="Proteomes" id="UP000636579"/>
    </source>
</evidence>
<dbReference type="RefSeq" id="WP_192591623.1">
    <property type="nucleotide sequence ID" value="NZ_JADBEE010000001.1"/>
</dbReference>
<dbReference type="GO" id="GO:0003677">
    <property type="term" value="F:DNA binding"/>
    <property type="evidence" value="ECO:0007669"/>
    <property type="project" value="UniProtKB-KW"/>
</dbReference>
<dbReference type="PANTHER" id="PTHR30146">
    <property type="entry name" value="LACI-RELATED TRANSCRIPTIONAL REPRESSOR"/>
    <property type="match status" value="1"/>
</dbReference>
<proteinExistence type="predicted"/>
<comment type="caution">
    <text evidence="5">The sequence shown here is derived from an EMBL/GenBank/DDBJ whole genome shotgun (WGS) entry which is preliminary data.</text>
</comment>
<dbReference type="SUPFAM" id="SSF47413">
    <property type="entry name" value="lambda repressor-like DNA-binding domains"/>
    <property type="match status" value="1"/>
</dbReference>
<keyword evidence="3" id="KW-0804">Transcription</keyword>
<evidence type="ECO:0000256" key="3">
    <source>
        <dbReference type="ARBA" id="ARBA00023163"/>
    </source>
</evidence>
<dbReference type="InterPro" id="IPR010982">
    <property type="entry name" value="Lambda_DNA-bd_dom_sf"/>
</dbReference>
<reference evidence="5 6" key="1">
    <citation type="submission" date="2020-10" db="EMBL/GenBank/DDBJ databases">
        <title>Sequencing the genomes of 1000 actinobacteria strains.</title>
        <authorList>
            <person name="Klenk H.-P."/>
        </authorList>
    </citation>
    <scope>NUCLEOTIDE SEQUENCE [LARGE SCALE GENOMIC DNA]</scope>
    <source>
        <strain evidence="5 6">DSM 15474</strain>
    </source>
</reference>
<evidence type="ECO:0000256" key="2">
    <source>
        <dbReference type="ARBA" id="ARBA00023125"/>
    </source>
</evidence>
<feature type="domain" description="HTH lacI-type" evidence="4">
    <location>
        <begin position="7"/>
        <end position="61"/>
    </location>
</feature>
<dbReference type="PROSITE" id="PS50932">
    <property type="entry name" value="HTH_LACI_2"/>
    <property type="match status" value="1"/>
</dbReference>
<dbReference type="CDD" id="cd06267">
    <property type="entry name" value="PBP1_LacI_sugar_binding-like"/>
    <property type="match status" value="1"/>
</dbReference>
<dbReference type="PROSITE" id="PS00356">
    <property type="entry name" value="HTH_LACI_1"/>
    <property type="match status" value="1"/>
</dbReference>
<gene>
    <name evidence="5" type="ORF">H4W26_001690</name>
</gene>
<dbReference type="Proteomes" id="UP000636579">
    <property type="component" value="Unassembled WGS sequence"/>
</dbReference>